<protein>
    <submittedName>
        <fullName evidence="1">Uncharacterized protein</fullName>
    </submittedName>
</protein>
<dbReference type="RefSeq" id="WP_144354354.1">
    <property type="nucleotide sequence ID" value="NZ_CBCRVV010000057.1"/>
</dbReference>
<dbReference type="OrthoDB" id="6057829at2"/>
<gene>
    <name evidence="1" type="ORF">FPL22_17585</name>
</gene>
<dbReference type="Proteomes" id="UP000315648">
    <property type="component" value="Unassembled WGS sequence"/>
</dbReference>
<evidence type="ECO:0000313" key="1">
    <source>
        <dbReference type="EMBL" id="TSJ73790.1"/>
    </source>
</evidence>
<accession>A0A556QAW5</accession>
<dbReference type="AlphaFoldDB" id="A0A556QAW5"/>
<keyword evidence="2" id="KW-1185">Reference proteome</keyword>
<dbReference type="EMBL" id="VMBG01000010">
    <property type="protein sequence ID" value="TSJ73790.1"/>
    <property type="molecule type" value="Genomic_DNA"/>
</dbReference>
<sequence length="115" mass="12988">MTIFVSESELLEVLDRADAMIAACAAGTLDFRVFHQELGHLHGYHALDGHESDPEERNILDKHRDRIAWIERVLDEVGGVCADEDSTKEAYIKAGRFGATEALRRLKLLVQNRDQ</sequence>
<reference evidence="1 2" key="1">
    <citation type="submission" date="2019-07" db="EMBL/GenBank/DDBJ databases">
        <title>Description of 53C-WASEF.</title>
        <authorList>
            <person name="Pitt A."/>
            <person name="Hahn M.W."/>
        </authorList>
    </citation>
    <scope>NUCLEOTIDE SEQUENCE [LARGE SCALE GENOMIC DNA]</scope>
    <source>
        <strain evidence="1 2">53C-WASEF</strain>
    </source>
</reference>
<evidence type="ECO:0000313" key="2">
    <source>
        <dbReference type="Proteomes" id="UP000315648"/>
    </source>
</evidence>
<proteinExistence type="predicted"/>
<organism evidence="1 2">
    <name type="scientific">Rariglobus hedericola</name>
    <dbReference type="NCBI Taxonomy" id="2597822"/>
    <lineage>
        <taxon>Bacteria</taxon>
        <taxon>Pseudomonadati</taxon>
        <taxon>Verrucomicrobiota</taxon>
        <taxon>Opitutia</taxon>
        <taxon>Opitutales</taxon>
        <taxon>Opitutaceae</taxon>
        <taxon>Rariglobus</taxon>
    </lineage>
</organism>
<comment type="caution">
    <text evidence="1">The sequence shown here is derived from an EMBL/GenBank/DDBJ whole genome shotgun (WGS) entry which is preliminary data.</text>
</comment>
<name>A0A556QAW5_9BACT</name>